<dbReference type="PANTHER" id="PTHR31010:SF2">
    <property type="entry name" value="RAN-SPECIFIC GTPASE-ACTIVATING PROTEIN 30"/>
    <property type="match status" value="1"/>
</dbReference>
<evidence type="ECO:0000313" key="3">
    <source>
        <dbReference type="Proteomes" id="UP000223968"/>
    </source>
</evidence>
<keyword evidence="3" id="KW-1185">Reference proteome</keyword>
<dbReference type="OrthoDB" id="512915at2759"/>
<dbReference type="EMBL" id="PDNB01000208">
    <property type="protein sequence ID" value="PGG99259.1"/>
    <property type="molecule type" value="Genomic_DNA"/>
</dbReference>
<dbReference type="Pfam" id="PF05508">
    <property type="entry name" value="Ran-binding"/>
    <property type="match status" value="1"/>
</dbReference>
<dbReference type="Proteomes" id="UP000223968">
    <property type="component" value="Unassembled WGS sequence"/>
</dbReference>
<accession>A0A2B7WRQ9</accession>
<gene>
    <name evidence="2" type="ORF">AJ79_08596</name>
</gene>
<feature type="compositionally biased region" description="Acidic residues" evidence="1">
    <location>
        <begin position="414"/>
        <end position="431"/>
    </location>
</feature>
<evidence type="ECO:0000313" key="2">
    <source>
        <dbReference type="EMBL" id="PGG99259.1"/>
    </source>
</evidence>
<protein>
    <recommendedName>
        <fullName evidence="4">Ran-specific GTPase-activating protein 30</fullName>
    </recommendedName>
</protein>
<dbReference type="AlphaFoldDB" id="A0A2B7WRQ9"/>
<name>A0A2B7WRQ9_9EURO</name>
<sequence>MDVFLAKVTQQAMNYAIRSGITITAGYAIRQSSKLLKNVSLSDRAELQELQDRLQSKIRIISPAIDMIELIAARGNTSLESALALTKSLRWDIQNLGQRLAKAVSVEELYRKGAVSSKARAKLDEEIKLIIKDIRNLLQRIEDAVPLINLAITTSGASLSTTLPATVSPSRLLQASTFLTAGDTQYSMSSQPVQIGPTFTLSVYMLFSGHLRPVDEESVRNTTWKEVVHKARVKVRRVPMDMVLSSYTNPHLSNERHMRGKARADEFAYQILIIEDLDDGRVHEETFGSYEDVAHAGIREMIPIHEISKIFYADTGKILNIGNEGETNSPILLLKRDINAIPPRRMMNQQEADSDGYEEETGEQSEHAEDEEQSQLDAQLLGEGTSPGHDPDEPEKYRFPPGLDPEWIAFEVHDETDDSNSEAEAEAEVESEPPGPSTSNPPRNSRPQSVDPQLSEKLSNLHLHTTSTSTPPSPSPNHQQLTTQPAQQTLINPLFTNIRTSLSLLETLLRLTSLQQFQQQSHLSITDELLNFFLEESSTTGAGGDEHHRQRVRAEARRKVGWDPYNESPLKRRGEDYQYTAGSGAEYEPDHHEYERDRSYSPAASVNGAYAYPGSPGSEQRRRSARRSVTPLDGPPESPGSPSIRPPRREGWRPAALREEPRSRRGRESSPLAQAGVEGVGTSSGPRRASGKKGDS</sequence>
<dbReference type="InterPro" id="IPR008812">
    <property type="entry name" value="Ran_GTP-bd-rel"/>
</dbReference>
<organism evidence="2 3">
    <name type="scientific">Helicocarpus griseus UAMH5409</name>
    <dbReference type="NCBI Taxonomy" id="1447875"/>
    <lineage>
        <taxon>Eukaryota</taxon>
        <taxon>Fungi</taxon>
        <taxon>Dikarya</taxon>
        <taxon>Ascomycota</taxon>
        <taxon>Pezizomycotina</taxon>
        <taxon>Eurotiomycetes</taxon>
        <taxon>Eurotiomycetidae</taxon>
        <taxon>Onygenales</taxon>
        <taxon>Ajellomycetaceae</taxon>
        <taxon>Helicocarpus</taxon>
    </lineage>
</organism>
<proteinExistence type="predicted"/>
<evidence type="ECO:0000256" key="1">
    <source>
        <dbReference type="SAM" id="MobiDB-lite"/>
    </source>
</evidence>
<feature type="compositionally biased region" description="Basic and acidic residues" evidence="1">
    <location>
        <begin position="647"/>
        <end position="668"/>
    </location>
</feature>
<feature type="region of interest" description="Disordered" evidence="1">
    <location>
        <begin position="464"/>
        <end position="483"/>
    </location>
</feature>
<dbReference type="GO" id="GO:0005634">
    <property type="term" value="C:nucleus"/>
    <property type="evidence" value="ECO:0007669"/>
    <property type="project" value="TreeGrafter"/>
</dbReference>
<dbReference type="GO" id="GO:0005737">
    <property type="term" value="C:cytoplasm"/>
    <property type="evidence" value="ECO:0007669"/>
    <property type="project" value="TreeGrafter"/>
</dbReference>
<feature type="region of interest" description="Disordered" evidence="1">
    <location>
        <begin position="349"/>
        <end position="453"/>
    </location>
</feature>
<feature type="region of interest" description="Disordered" evidence="1">
    <location>
        <begin position="563"/>
        <end position="696"/>
    </location>
</feature>
<feature type="compositionally biased region" description="Basic and acidic residues" evidence="1">
    <location>
        <begin position="389"/>
        <end position="398"/>
    </location>
</feature>
<reference evidence="2 3" key="1">
    <citation type="submission" date="2017-10" db="EMBL/GenBank/DDBJ databases">
        <title>Comparative genomics in systemic dimorphic fungi from Ajellomycetaceae.</title>
        <authorList>
            <person name="Munoz J.F."/>
            <person name="Mcewen J.G."/>
            <person name="Clay O.K."/>
            <person name="Cuomo C.A."/>
        </authorList>
    </citation>
    <scope>NUCLEOTIDE SEQUENCE [LARGE SCALE GENOMIC DNA]</scope>
    <source>
        <strain evidence="2 3">UAMH5409</strain>
    </source>
</reference>
<feature type="compositionally biased region" description="Basic and acidic residues" evidence="1">
    <location>
        <begin position="588"/>
        <end position="599"/>
    </location>
</feature>
<dbReference type="GO" id="GO:0030695">
    <property type="term" value="F:GTPase regulator activity"/>
    <property type="evidence" value="ECO:0007669"/>
    <property type="project" value="TreeGrafter"/>
</dbReference>
<feature type="compositionally biased region" description="Low complexity" evidence="1">
    <location>
        <begin position="437"/>
        <end position="449"/>
    </location>
</feature>
<feature type="compositionally biased region" description="Acidic residues" evidence="1">
    <location>
        <begin position="352"/>
        <end position="374"/>
    </location>
</feature>
<comment type="caution">
    <text evidence="2">The sequence shown here is derived from an EMBL/GenBank/DDBJ whole genome shotgun (WGS) entry which is preliminary data.</text>
</comment>
<dbReference type="PANTHER" id="PTHR31010">
    <property type="entry name" value="RAN-SPECIFIC GTPASE-ACTIVATING PROTEIN 30-RELATED"/>
    <property type="match status" value="1"/>
</dbReference>
<evidence type="ECO:0008006" key="4">
    <source>
        <dbReference type="Google" id="ProtNLM"/>
    </source>
</evidence>